<dbReference type="AlphaFoldDB" id="A0A9D5CTB1"/>
<protein>
    <submittedName>
        <fullName evidence="1">Uncharacterized protein</fullName>
    </submittedName>
</protein>
<accession>A0A9D5CTB1</accession>
<dbReference type="PANTHER" id="PTHR33790:SF10">
    <property type="entry name" value="PROTEIN EARLY RESPONSIVE TO DEHYDRATION 15"/>
    <property type="match status" value="1"/>
</dbReference>
<name>A0A9D5CTB1_9LILI</name>
<evidence type="ECO:0000313" key="1">
    <source>
        <dbReference type="EMBL" id="KAJ0978883.1"/>
    </source>
</evidence>
<dbReference type="PANTHER" id="PTHR33790">
    <property type="entry name" value="OS05G0344200 PROTEIN"/>
    <property type="match status" value="1"/>
</dbReference>
<sequence length="149" mass="16910">MHTDPSFWKQVSRIRLIYCESDEYHGSGQRRRTEHQDEETFGVDDEDDIANLLPDSFDLNITDEMSILEAELEETIQEMEAAEESTLASLTKEKSGLDLDAAALIKSLSLKSPKNGVAKPVLEVAKYREKPVQCMSPKCSPRRIIQQPR</sequence>
<organism evidence="1 2">
    <name type="scientific">Dioscorea zingiberensis</name>
    <dbReference type="NCBI Taxonomy" id="325984"/>
    <lineage>
        <taxon>Eukaryota</taxon>
        <taxon>Viridiplantae</taxon>
        <taxon>Streptophyta</taxon>
        <taxon>Embryophyta</taxon>
        <taxon>Tracheophyta</taxon>
        <taxon>Spermatophyta</taxon>
        <taxon>Magnoliopsida</taxon>
        <taxon>Liliopsida</taxon>
        <taxon>Dioscoreales</taxon>
        <taxon>Dioscoreaceae</taxon>
        <taxon>Dioscorea</taxon>
    </lineage>
</organism>
<dbReference type="InterPro" id="IPR040414">
    <property type="entry name" value="CID1/CID2"/>
</dbReference>
<gene>
    <name evidence="1" type="ORF">J5N97_014357</name>
</gene>
<dbReference type="OrthoDB" id="628205at2759"/>
<comment type="caution">
    <text evidence="1">The sequence shown here is derived from an EMBL/GenBank/DDBJ whole genome shotgun (WGS) entry which is preliminary data.</text>
</comment>
<reference evidence="1" key="1">
    <citation type="submission" date="2021-03" db="EMBL/GenBank/DDBJ databases">
        <authorList>
            <person name="Li Z."/>
            <person name="Yang C."/>
        </authorList>
    </citation>
    <scope>NUCLEOTIDE SEQUENCE</scope>
    <source>
        <strain evidence="1">Dzin_1.0</strain>
        <tissue evidence="1">Leaf</tissue>
    </source>
</reference>
<evidence type="ECO:0000313" key="2">
    <source>
        <dbReference type="Proteomes" id="UP001085076"/>
    </source>
</evidence>
<reference evidence="1" key="2">
    <citation type="journal article" date="2022" name="Hortic Res">
        <title>The genome of Dioscorea zingiberensis sheds light on the biosynthesis, origin and evolution of the medicinally important diosgenin saponins.</title>
        <authorList>
            <person name="Li Y."/>
            <person name="Tan C."/>
            <person name="Li Z."/>
            <person name="Guo J."/>
            <person name="Li S."/>
            <person name="Chen X."/>
            <person name="Wang C."/>
            <person name="Dai X."/>
            <person name="Yang H."/>
            <person name="Song W."/>
            <person name="Hou L."/>
            <person name="Xu J."/>
            <person name="Tong Z."/>
            <person name="Xu A."/>
            <person name="Yuan X."/>
            <person name="Wang W."/>
            <person name="Yang Q."/>
            <person name="Chen L."/>
            <person name="Sun Z."/>
            <person name="Wang K."/>
            <person name="Pan B."/>
            <person name="Chen J."/>
            <person name="Bao Y."/>
            <person name="Liu F."/>
            <person name="Qi X."/>
            <person name="Gang D.R."/>
            <person name="Wen J."/>
            <person name="Li J."/>
        </authorList>
    </citation>
    <scope>NUCLEOTIDE SEQUENCE</scope>
    <source>
        <strain evidence="1">Dzin_1.0</strain>
    </source>
</reference>
<dbReference type="EMBL" id="JAGGNH010000003">
    <property type="protein sequence ID" value="KAJ0978883.1"/>
    <property type="molecule type" value="Genomic_DNA"/>
</dbReference>
<keyword evidence="2" id="KW-1185">Reference proteome</keyword>
<dbReference type="Proteomes" id="UP001085076">
    <property type="component" value="Miscellaneous, Linkage group lg03"/>
</dbReference>
<proteinExistence type="predicted"/>